<dbReference type="PRINTS" id="PR00033">
    <property type="entry name" value="HTHASNC"/>
</dbReference>
<dbReference type="SUPFAM" id="SSF54909">
    <property type="entry name" value="Dimeric alpha+beta barrel"/>
    <property type="match status" value="1"/>
</dbReference>
<dbReference type="InterPro" id="IPR036390">
    <property type="entry name" value="WH_DNA-bd_sf"/>
</dbReference>
<dbReference type="Gene3D" id="1.10.10.10">
    <property type="entry name" value="Winged helix-like DNA-binding domain superfamily/Winged helix DNA-binding domain"/>
    <property type="match status" value="1"/>
</dbReference>
<dbReference type="Pfam" id="PF01037">
    <property type="entry name" value="AsnC_trans_reg"/>
    <property type="match status" value="1"/>
</dbReference>
<dbReference type="Pfam" id="PF13412">
    <property type="entry name" value="HTH_24"/>
    <property type="match status" value="1"/>
</dbReference>
<evidence type="ECO:0000259" key="4">
    <source>
        <dbReference type="PROSITE" id="PS50956"/>
    </source>
</evidence>
<keyword evidence="1" id="KW-0805">Transcription regulation</keyword>
<dbReference type="EMBL" id="JX649878">
    <property type="protein sequence ID" value="AGC71636.1"/>
    <property type="molecule type" value="Genomic_DNA"/>
</dbReference>
<protein>
    <submittedName>
        <fullName evidence="5">Regulatory proteins, AsnC/Lrp</fullName>
    </submittedName>
</protein>
<sequence>MTDETTIIDRIDRRIVDELQQNARISWRELGDRVHLAPSSVADRVRRLEERGLIRGYSAQVDPAAFGRSVRAVIDVGLPPTLDPARFEALLAGREEVAFAAYVTGQNDYTIVVDCAGAAGLDGFIRWLKAEAGVARTESKFVLRPIVG</sequence>
<dbReference type="InterPro" id="IPR036388">
    <property type="entry name" value="WH-like_DNA-bd_sf"/>
</dbReference>
<dbReference type="GO" id="GO:0043565">
    <property type="term" value="F:sequence-specific DNA binding"/>
    <property type="evidence" value="ECO:0007669"/>
    <property type="project" value="InterPro"/>
</dbReference>
<keyword evidence="2" id="KW-0238">DNA-binding</keyword>
<name>L7VW95_9BACT</name>
<evidence type="ECO:0000256" key="1">
    <source>
        <dbReference type="ARBA" id="ARBA00023015"/>
    </source>
</evidence>
<dbReference type="PANTHER" id="PTHR30154">
    <property type="entry name" value="LEUCINE-RESPONSIVE REGULATORY PROTEIN"/>
    <property type="match status" value="1"/>
</dbReference>
<evidence type="ECO:0000256" key="2">
    <source>
        <dbReference type="ARBA" id="ARBA00023125"/>
    </source>
</evidence>
<dbReference type="GO" id="GO:0005829">
    <property type="term" value="C:cytosol"/>
    <property type="evidence" value="ECO:0007669"/>
    <property type="project" value="TreeGrafter"/>
</dbReference>
<dbReference type="SUPFAM" id="SSF46785">
    <property type="entry name" value="Winged helix' DNA-binding domain"/>
    <property type="match status" value="1"/>
</dbReference>
<dbReference type="InterPro" id="IPR000485">
    <property type="entry name" value="AsnC-type_HTH_dom"/>
</dbReference>
<dbReference type="SMART" id="SM00344">
    <property type="entry name" value="HTH_ASNC"/>
    <property type="match status" value="1"/>
</dbReference>
<reference evidence="5" key="1">
    <citation type="submission" date="2012-09" db="EMBL/GenBank/DDBJ databases">
        <title>Metagenomic Characterization of a Microbial Community in Wastewater Detects High Levels of Antibiotic Resistance.</title>
        <authorList>
            <person name="Abrams M."/>
            <person name="Caldwell A."/>
            <person name="Vandaei E."/>
            <person name="Lee W."/>
            <person name="Perrott J."/>
            <person name="Khan S.Y."/>
            <person name="Ta J."/>
            <person name="Romero D."/>
            <person name="Nguyen V."/>
            <person name="Pourmand N."/>
            <person name="Ouverney C.C."/>
        </authorList>
    </citation>
    <scope>NUCLEOTIDE SEQUENCE</scope>
</reference>
<dbReference type="InterPro" id="IPR011008">
    <property type="entry name" value="Dimeric_a/b-barrel"/>
</dbReference>
<evidence type="ECO:0000313" key="5">
    <source>
        <dbReference type="EMBL" id="AGC71636.1"/>
    </source>
</evidence>
<feature type="domain" description="HTH asnC-type" evidence="4">
    <location>
        <begin position="8"/>
        <end position="69"/>
    </location>
</feature>
<dbReference type="InterPro" id="IPR019888">
    <property type="entry name" value="Tscrpt_reg_AsnC-like"/>
</dbReference>
<evidence type="ECO:0000256" key="3">
    <source>
        <dbReference type="ARBA" id="ARBA00023163"/>
    </source>
</evidence>
<dbReference type="InterPro" id="IPR019887">
    <property type="entry name" value="Tscrpt_reg_AsnC/Lrp_C"/>
</dbReference>
<keyword evidence="3" id="KW-0804">Transcription</keyword>
<dbReference type="PANTHER" id="PTHR30154:SF53">
    <property type="entry name" value="HTH-TYPE TRANSCRIPTIONAL REGULATOR LRPC"/>
    <property type="match status" value="1"/>
</dbReference>
<dbReference type="PROSITE" id="PS50956">
    <property type="entry name" value="HTH_ASNC_2"/>
    <property type="match status" value="1"/>
</dbReference>
<proteinExistence type="predicted"/>
<dbReference type="AlphaFoldDB" id="L7VW95"/>
<dbReference type="Gene3D" id="3.30.70.920">
    <property type="match status" value="1"/>
</dbReference>
<accession>L7VW95</accession>
<organism evidence="5">
    <name type="scientific">uncultured bacterium A1Q1_fos_1025</name>
    <dbReference type="NCBI Taxonomy" id="1256537"/>
    <lineage>
        <taxon>Bacteria</taxon>
        <taxon>environmental samples</taxon>
    </lineage>
</organism>
<dbReference type="GO" id="GO:0043200">
    <property type="term" value="P:response to amino acid"/>
    <property type="evidence" value="ECO:0007669"/>
    <property type="project" value="TreeGrafter"/>
</dbReference>